<reference evidence="2 3" key="1">
    <citation type="journal article" date="2015" name="Proc. Natl. Acad. Sci. U.S.A.">
        <title>The resurrection genome of Boea hygrometrica: A blueprint for survival of dehydration.</title>
        <authorList>
            <person name="Xiao L."/>
            <person name="Yang G."/>
            <person name="Zhang L."/>
            <person name="Yang X."/>
            <person name="Zhao S."/>
            <person name="Ji Z."/>
            <person name="Zhou Q."/>
            <person name="Hu M."/>
            <person name="Wang Y."/>
            <person name="Chen M."/>
            <person name="Xu Y."/>
            <person name="Jin H."/>
            <person name="Xiao X."/>
            <person name="Hu G."/>
            <person name="Bao F."/>
            <person name="Hu Y."/>
            <person name="Wan P."/>
            <person name="Li L."/>
            <person name="Deng X."/>
            <person name="Kuang T."/>
            <person name="Xiang C."/>
            <person name="Zhu J.K."/>
            <person name="Oliver M.J."/>
            <person name="He Y."/>
        </authorList>
    </citation>
    <scope>NUCLEOTIDE SEQUENCE [LARGE SCALE GENOMIC DNA]</scope>
    <source>
        <strain evidence="3">cv. XS01</strain>
    </source>
</reference>
<evidence type="ECO:0000313" key="3">
    <source>
        <dbReference type="Proteomes" id="UP000250235"/>
    </source>
</evidence>
<keyword evidence="3" id="KW-1185">Reference proteome</keyword>
<dbReference type="EMBL" id="KV005690">
    <property type="protein sequence ID" value="KZV33729.1"/>
    <property type="molecule type" value="Genomic_DNA"/>
</dbReference>
<feature type="compositionally biased region" description="Polar residues" evidence="1">
    <location>
        <begin position="25"/>
        <end position="38"/>
    </location>
</feature>
<accession>A0A2Z7BK34</accession>
<organism evidence="2 3">
    <name type="scientific">Dorcoceras hygrometricum</name>
    <dbReference type="NCBI Taxonomy" id="472368"/>
    <lineage>
        <taxon>Eukaryota</taxon>
        <taxon>Viridiplantae</taxon>
        <taxon>Streptophyta</taxon>
        <taxon>Embryophyta</taxon>
        <taxon>Tracheophyta</taxon>
        <taxon>Spermatophyta</taxon>
        <taxon>Magnoliopsida</taxon>
        <taxon>eudicotyledons</taxon>
        <taxon>Gunneridae</taxon>
        <taxon>Pentapetalae</taxon>
        <taxon>asterids</taxon>
        <taxon>lamiids</taxon>
        <taxon>Lamiales</taxon>
        <taxon>Gesneriaceae</taxon>
        <taxon>Didymocarpoideae</taxon>
        <taxon>Trichosporeae</taxon>
        <taxon>Loxocarpinae</taxon>
        <taxon>Dorcoceras</taxon>
    </lineage>
</organism>
<feature type="region of interest" description="Disordered" evidence="1">
    <location>
        <begin position="1"/>
        <end position="87"/>
    </location>
</feature>
<gene>
    <name evidence="2" type="ORF">F511_26492</name>
</gene>
<sequence length="148" mass="16391">MRAARAHAVSRDAAPPESSKRATSRIVSQPARTGQQLDGQRAQHLARTTSSSRPPHVRRARGQPASSARYGAHGSTIDTRRSREGGDTSQYADLWFGITDGPMTITKANITIVISDGAPHMVKKQRYEWTTKDKRHANRDNVTKDILY</sequence>
<feature type="compositionally biased region" description="Low complexity" evidence="1">
    <location>
        <begin position="1"/>
        <end position="13"/>
    </location>
</feature>
<dbReference type="Proteomes" id="UP000250235">
    <property type="component" value="Unassembled WGS sequence"/>
</dbReference>
<protein>
    <submittedName>
        <fullName evidence="2">Uncharacterized protein</fullName>
    </submittedName>
</protein>
<evidence type="ECO:0000313" key="2">
    <source>
        <dbReference type="EMBL" id="KZV33729.1"/>
    </source>
</evidence>
<evidence type="ECO:0000256" key="1">
    <source>
        <dbReference type="SAM" id="MobiDB-lite"/>
    </source>
</evidence>
<name>A0A2Z7BK34_9LAMI</name>
<proteinExistence type="predicted"/>
<dbReference type="AlphaFoldDB" id="A0A2Z7BK34"/>